<accession>A0ABW3CXA2</accession>
<name>A0ABW3CXA2_9FLAO</name>
<keyword evidence="2" id="KW-1185">Reference proteome</keyword>
<organism evidence="1 2">
    <name type="scientific">Sungkyunkwania multivorans</name>
    <dbReference type="NCBI Taxonomy" id="1173618"/>
    <lineage>
        <taxon>Bacteria</taxon>
        <taxon>Pseudomonadati</taxon>
        <taxon>Bacteroidota</taxon>
        <taxon>Flavobacteriia</taxon>
        <taxon>Flavobacteriales</taxon>
        <taxon>Flavobacteriaceae</taxon>
        <taxon>Sungkyunkwania</taxon>
    </lineage>
</organism>
<comment type="caution">
    <text evidence="1">The sequence shown here is derived from an EMBL/GenBank/DDBJ whole genome shotgun (WGS) entry which is preliminary data.</text>
</comment>
<dbReference type="Proteomes" id="UP001596978">
    <property type="component" value="Unassembled WGS sequence"/>
</dbReference>
<gene>
    <name evidence="1" type="ORF">ACFQ1M_05805</name>
</gene>
<dbReference type="PROSITE" id="PS51257">
    <property type="entry name" value="PROKAR_LIPOPROTEIN"/>
    <property type="match status" value="1"/>
</dbReference>
<reference evidence="2" key="1">
    <citation type="journal article" date="2019" name="Int. J. Syst. Evol. Microbiol.">
        <title>The Global Catalogue of Microorganisms (GCM) 10K type strain sequencing project: providing services to taxonomists for standard genome sequencing and annotation.</title>
        <authorList>
            <consortium name="The Broad Institute Genomics Platform"/>
            <consortium name="The Broad Institute Genome Sequencing Center for Infectious Disease"/>
            <person name="Wu L."/>
            <person name="Ma J."/>
        </authorList>
    </citation>
    <scope>NUCLEOTIDE SEQUENCE [LARGE SCALE GENOMIC DNA]</scope>
    <source>
        <strain evidence="2">CCUG 62952</strain>
    </source>
</reference>
<evidence type="ECO:0000313" key="1">
    <source>
        <dbReference type="EMBL" id="MFD0861712.1"/>
    </source>
</evidence>
<dbReference type="EMBL" id="JBHTJH010000004">
    <property type="protein sequence ID" value="MFD0861712.1"/>
    <property type="molecule type" value="Genomic_DNA"/>
</dbReference>
<evidence type="ECO:0000313" key="2">
    <source>
        <dbReference type="Proteomes" id="UP001596978"/>
    </source>
</evidence>
<protein>
    <submittedName>
        <fullName evidence="1">Uncharacterized protein</fullName>
    </submittedName>
</protein>
<sequence>MKKINQLLTVALILSLVFVLSCGDAFNFPRDLNIIEEKLIQPQQAAEWSKLYEERYQAINSTIGYDDNRSSWYSVRELQAYIAYAQVKAREKGYNLEGFRLHLAVNPNQGGDNGYTTIFIAPTGSEIDPQRGSMLNFVQGNNNRSEDIDEIEVLDKGSGGDPPHDLYDVD</sequence>
<proteinExistence type="predicted"/>
<dbReference type="RefSeq" id="WP_386405243.1">
    <property type="nucleotide sequence ID" value="NZ_JBHTJH010000004.1"/>
</dbReference>